<comment type="subcellular location">
    <subcellularLocation>
        <location evidence="1">Cell inner membrane</location>
        <topology evidence="1">Multi-pass membrane protein</topology>
    </subcellularLocation>
</comment>
<gene>
    <name evidence="9" type="ORF">S06H3_50960</name>
</gene>
<evidence type="ECO:0000256" key="4">
    <source>
        <dbReference type="ARBA" id="ARBA00022692"/>
    </source>
</evidence>
<evidence type="ECO:0000256" key="2">
    <source>
        <dbReference type="ARBA" id="ARBA00022475"/>
    </source>
</evidence>
<keyword evidence="5 7" id="KW-1133">Transmembrane helix</keyword>
<evidence type="ECO:0000259" key="8">
    <source>
        <dbReference type="Pfam" id="PF06808"/>
    </source>
</evidence>
<feature type="transmembrane region" description="Helical" evidence="7">
    <location>
        <begin position="90"/>
        <end position="115"/>
    </location>
</feature>
<keyword evidence="4 7" id="KW-0812">Transmembrane</keyword>
<accession>X1NSS0</accession>
<dbReference type="AlphaFoldDB" id="X1NSS0"/>
<evidence type="ECO:0000256" key="7">
    <source>
        <dbReference type="SAM" id="Phobius"/>
    </source>
</evidence>
<evidence type="ECO:0000256" key="5">
    <source>
        <dbReference type="ARBA" id="ARBA00022989"/>
    </source>
</evidence>
<dbReference type="GO" id="GO:0022857">
    <property type="term" value="F:transmembrane transporter activity"/>
    <property type="evidence" value="ECO:0007669"/>
    <property type="project" value="TreeGrafter"/>
</dbReference>
<feature type="transmembrane region" description="Helical" evidence="7">
    <location>
        <begin position="135"/>
        <end position="157"/>
    </location>
</feature>
<feature type="transmembrane region" description="Helical" evidence="7">
    <location>
        <begin position="63"/>
        <end position="83"/>
    </location>
</feature>
<dbReference type="InterPro" id="IPR004681">
    <property type="entry name" value="TRAP_DctM"/>
</dbReference>
<evidence type="ECO:0000256" key="3">
    <source>
        <dbReference type="ARBA" id="ARBA00022519"/>
    </source>
</evidence>
<comment type="caution">
    <text evidence="9">The sequence shown here is derived from an EMBL/GenBank/DDBJ whole genome shotgun (WGS) entry which is preliminary data.</text>
</comment>
<dbReference type="EMBL" id="BARV01032307">
    <property type="protein sequence ID" value="GAI33271.1"/>
    <property type="molecule type" value="Genomic_DNA"/>
</dbReference>
<feature type="domain" description="TRAP C4-dicarboxylate transport system permease DctM subunit" evidence="8">
    <location>
        <begin position="2"/>
        <end position="151"/>
    </location>
</feature>
<dbReference type="InterPro" id="IPR010656">
    <property type="entry name" value="DctM"/>
</dbReference>
<keyword evidence="2" id="KW-1003">Cell membrane</keyword>
<dbReference type="GO" id="GO:0005886">
    <property type="term" value="C:plasma membrane"/>
    <property type="evidence" value="ECO:0007669"/>
    <property type="project" value="UniProtKB-SubCell"/>
</dbReference>
<dbReference type="Pfam" id="PF06808">
    <property type="entry name" value="DctM"/>
    <property type="match status" value="1"/>
</dbReference>
<evidence type="ECO:0000256" key="1">
    <source>
        <dbReference type="ARBA" id="ARBA00004429"/>
    </source>
</evidence>
<feature type="non-terminal residue" evidence="9">
    <location>
        <position position="1"/>
    </location>
</feature>
<reference evidence="9" key="1">
    <citation type="journal article" date="2014" name="Front. Microbiol.">
        <title>High frequency of phylogenetically diverse reductive dehalogenase-homologous genes in deep subseafloor sedimentary metagenomes.</title>
        <authorList>
            <person name="Kawai M."/>
            <person name="Futagami T."/>
            <person name="Toyoda A."/>
            <person name="Takaki Y."/>
            <person name="Nishi S."/>
            <person name="Hori S."/>
            <person name="Arai W."/>
            <person name="Tsubouchi T."/>
            <person name="Morono Y."/>
            <person name="Uchiyama I."/>
            <person name="Ito T."/>
            <person name="Fujiyama A."/>
            <person name="Inagaki F."/>
            <person name="Takami H."/>
        </authorList>
    </citation>
    <scope>NUCLEOTIDE SEQUENCE</scope>
    <source>
        <strain evidence="9">Expedition CK06-06</strain>
    </source>
</reference>
<evidence type="ECO:0000313" key="9">
    <source>
        <dbReference type="EMBL" id="GAI33271.1"/>
    </source>
</evidence>
<dbReference type="PANTHER" id="PTHR33362">
    <property type="entry name" value="SIALIC ACID TRAP TRANSPORTER PERMEASE PROTEIN SIAT-RELATED"/>
    <property type="match status" value="1"/>
</dbReference>
<keyword evidence="6 7" id="KW-0472">Membrane</keyword>
<organism evidence="9">
    <name type="scientific">marine sediment metagenome</name>
    <dbReference type="NCBI Taxonomy" id="412755"/>
    <lineage>
        <taxon>unclassified sequences</taxon>
        <taxon>metagenomes</taxon>
        <taxon>ecological metagenomes</taxon>
    </lineage>
</organism>
<feature type="transmembrane region" description="Helical" evidence="7">
    <location>
        <begin position="6"/>
        <end position="24"/>
    </location>
</feature>
<proteinExistence type="predicted"/>
<keyword evidence="3" id="KW-0997">Cell inner membrane</keyword>
<sequence length="162" mass="17379">EILSETIQIVVMILMIIVGAQAYSQILAFSGATRGLLGLATALPVAPILIIVAMQVILLFMGMFIPVVAIMMIAIPIFIPVVLGLGFDPVWFAVIFLLNTEMATTSPPFGTALFIMKGVAPLDTKMGDIYRAALPFLGCDLIAMILIIAFPITALWLPSLML</sequence>
<name>X1NSS0_9ZZZZ</name>
<evidence type="ECO:0000256" key="6">
    <source>
        <dbReference type="ARBA" id="ARBA00023136"/>
    </source>
</evidence>
<protein>
    <recommendedName>
        <fullName evidence="8">TRAP C4-dicarboxylate transport system permease DctM subunit domain-containing protein</fullName>
    </recommendedName>
</protein>
<feature type="transmembrane region" description="Helical" evidence="7">
    <location>
        <begin position="36"/>
        <end position="57"/>
    </location>
</feature>